<dbReference type="Proteomes" id="UP000626092">
    <property type="component" value="Unassembled WGS sequence"/>
</dbReference>
<organism evidence="2 3">
    <name type="scientific">Rhododendron simsii</name>
    <name type="common">Sims's rhododendron</name>
    <dbReference type="NCBI Taxonomy" id="118357"/>
    <lineage>
        <taxon>Eukaryota</taxon>
        <taxon>Viridiplantae</taxon>
        <taxon>Streptophyta</taxon>
        <taxon>Embryophyta</taxon>
        <taxon>Tracheophyta</taxon>
        <taxon>Spermatophyta</taxon>
        <taxon>Magnoliopsida</taxon>
        <taxon>eudicotyledons</taxon>
        <taxon>Gunneridae</taxon>
        <taxon>Pentapetalae</taxon>
        <taxon>asterids</taxon>
        <taxon>Ericales</taxon>
        <taxon>Ericaceae</taxon>
        <taxon>Ericoideae</taxon>
        <taxon>Rhodoreae</taxon>
        <taxon>Rhododendron</taxon>
    </lineage>
</organism>
<proteinExistence type="predicted"/>
<reference evidence="2" key="1">
    <citation type="submission" date="2019-11" db="EMBL/GenBank/DDBJ databases">
        <authorList>
            <person name="Liu Y."/>
            <person name="Hou J."/>
            <person name="Li T.-Q."/>
            <person name="Guan C.-H."/>
            <person name="Wu X."/>
            <person name="Wu H.-Z."/>
            <person name="Ling F."/>
            <person name="Zhang R."/>
            <person name="Shi X.-G."/>
            <person name="Ren J.-P."/>
            <person name="Chen E.-F."/>
            <person name="Sun J.-M."/>
        </authorList>
    </citation>
    <scope>NUCLEOTIDE SEQUENCE</scope>
    <source>
        <strain evidence="2">Adult_tree_wgs_1</strain>
        <tissue evidence="2">Leaves</tissue>
    </source>
</reference>
<comment type="caution">
    <text evidence="2">The sequence shown here is derived from an EMBL/GenBank/DDBJ whole genome shotgun (WGS) entry which is preliminary data.</text>
</comment>
<dbReference type="AlphaFoldDB" id="A0A834GZ47"/>
<keyword evidence="3" id="KW-1185">Reference proteome</keyword>
<sequence length="150" mass="16593">MHIPILFLVVGGQVSLFHHPLPNASAFQQFGFSSVPPPDNSEKNFPPGDGGSTKENSGATAKASGETEAPEKREALVSKDSLKKLTMEVLVKLVTEKVELLKGKHEEIEKMQHTCADMVKPVTQKEVLLKGKHKEIEKCKTKFYALVQIW</sequence>
<dbReference type="EMBL" id="WJXA01000004">
    <property type="protein sequence ID" value="KAF7145341.1"/>
    <property type="molecule type" value="Genomic_DNA"/>
</dbReference>
<feature type="region of interest" description="Disordered" evidence="1">
    <location>
        <begin position="32"/>
        <end position="77"/>
    </location>
</feature>
<accession>A0A834GZ47</accession>
<evidence type="ECO:0000313" key="2">
    <source>
        <dbReference type="EMBL" id="KAF7145341.1"/>
    </source>
</evidence>
<protein>
    <submittedName>
        <fullName evidence="2">Uncharacterized protein</fullName>
    </submittedName>
</protein>
<evidence type="ECO:0000313" key="3">
    <source>
        <dbReference type="Proteomes" id="UP000626092"/>
    </source>
</evidence>
<evidence type="ECO:0000256" key="1">
    <source>
        <dbReference type="SAM" id="MobiDB-lite"/>
    </source>
</evidence>
<gene>
    <name evidence="2" type="ORF">RHSIM_Rhsim04G0016700</name>
</gene>
<name>A0A834GZ47_RHOSS</name>